<dbReference type="InterPro" id="IPR039694">
    <property type="entry name" value="WDR11"/>
</dbReference>
<dbReference type="InterPro" id="IPR057852">
    <property type="entry name" value="Beta-prop_WDR11_1st"/>
</dbReference>
<dbReference type="Gene3D" id="2.130.10.10">
    <property type="entry name" value="YVTN repeat-like/Quinoprotein amine dehydrogenase"/>
    <property type="match status" value="3"/>
</dbReference>
<dbReference type="InterPro" id="IPR015943">
    <property type="entry name" value="WD40/YVTN_repeat-like_dom_sf"/>
</dbReference>
<dbReference type="PANTHER" id="PTHR14593">
    <property type="entry name" value="WD REPEAT-CONTAINING PROTEIN 11"/>
    <property type="match status" value="1"/>
</dbReference>
<dbReference type="WBParaSite" id="GPLIN_000278900">
    <property type="protein sequence ID" value="GPLIN_000278900"/>
    <property type="gene ID" value="GPLIN_000278900"/>
</dbReference>
<evidence type="ECO:0000259" key="2">
    <source>
        <dbReference type="Pfam" id="PF23752"/>
    </source>
</evidence>
<evidence type="ECO:0000313" key="4">
    <source>
        <dbReference type="WBParaSite" id="GPLIN_000278900"/>
    </source>
</evidence>
<dbReference type="SUPFAM" id="SSF50978">
    <property type="entry name" value="WD40 repeat-like"/>
    <property type="match status" value="2"/>
</dbReference>
<keyword evidence="3" id="KW-1185">Reference proteome</keyword>
<reference evidence="3" key="2">
    <citation type="submission" date="2014-05" db="EMBL/GenBank/DDBJ databases">
        <title>The genome and life-stage specific transcriptomes of Globodera pallida elucidate key aspects of plant parasitism by a cyst nematode.</title>
        <authorList>
            <person name="Cotton J.A."/>
            <person name="Lilley C.J."/>
            <person name="Jones L.M."/>
            <person name="Kikuchi T."/>
            <person name="Reid A.J."/>
            <person name="Thorpe P."/>
            <person name="Tsai I.J."/>
            <person name="Beasley H."/>
            <person name="Blok V."/>
            <person name="Cock P.J.A."/>
            <person name="Van den Akker S.E."/>
            <person name="Holroyd N."/>
            <person name="Hunt M."/>
            <person name="Mantelin S."/>
            <person name="Naghra H."/>
            <person name="Pain A."/>
            <person name="Palomares-Rius J.E."/>
            <person name="Zarowiecki M."/>
            <person name="Berriman M."/>
            <person name="Jones J.T."/>
            <person name="Urwin P.E."/>
        </authorList>
    </citation>
    <scope>NUCLEOTIDE SEQUENCE [LARGE SCALE GENOMIC DNA]</scope>
    <source>
        <strain evidence="3">Lindley</strain>
    </source>
</reference>
<dbReference type="PANTHER" id="PTHR14593:SF5">
    <property type="entry name" value="WD REPEAT-CONTAINING PROTEIN 11"/>
    <property type="match status" value="1"/>
</dbReference>
<feature type="domain" description="WDR11 second beta-propeller" evidence="2">
    <location>
        <begin position="456"/>
        <end position="590"/>
    </location>
</feature>
<dbReference type="GO" id="GO:0005737">
    <property type="term" value="C:cytoplasm"/>
    <property type="evidence" value="ECO:0007669"/>
    <property type="project" value="TreeGrafter"/>
</dbReference>
<feature type="domain" description="WDR11 first beta-propeller" evidence="1">
    <location>
        <begin position="13"/>
        <end position="288"/>
    </location>
</feature>
<sequence length="1064" mass="119045">MPPSTLTGSLHPSNRGAFAWSENGLIAFGCHSVLAFFDVRRLEIFQTLDLHNTAINMPSSADLILQKRGGSPDKFGELLCASSDIGGNIVVCDVLEGRQCVLFRNSNTPVSDLQWLHWPDVNRDFLLSIHSNNLLIVWDVDGKERLWEHKFGTSIFRLSVDPFDHTRIALSSLGASVLLVNDLSPFCPLSSTDAAGSWVTLQLEPKTMKAIVGGQNQRQHNKLETYIVHMTHNPAGEHLLFVLFPSEICLFDTQHRQFIYSSIIDAGSPLFQVLPCARRDALFLIHQNALCSFRTAHFQLTDERMSASLDFGRRCISEPQRQSVRVRLMGAALCPITQSTVALLMNTGRIIVLQLENISQSVEPYRIKTVEDVLLQVDEYDTAADVSSAVDYEIEGHQLRLTQYGTYSPLGASVTVVRMRPMDLAENLPSQSAENSASVGGGTAPSSATACLDGIAHLAAVGTSTGCIHLVDLFSGRIERDLQIHSCPVKCLEWSGPNSFISAAYLTSLSASSSTVRNDIYITNIQTGTKRRIRPEQEEGPVELLRVSHYNCYLAISFRSDPLEIWDLNTFCLLRRMSKKCPVIVDLAWSTKHHQMKAVNEKTQIHRENLDCRYHVVVKGLHVRDGKEVSTQWKSGAAFLRCMVWKDDVLAFGDSAGRVGVWDLARSQCRQSGLSQSTRGPVQRVVFSRLAGDYTLAAQHPTSIVVWDTERLHTLFSLQRPGHSIIDIDMCGLDPVYIASDGMFRFALSDSEKSRNTSLNDSDIPLLLQPANDNEDDVKQLLQTFGDPDIGHLINRLATECRTSLERAALVHQFVGQQCLADFCHVVLCAIFAKCCDGRDNRLQLPPNLMIFWPKKAFQKRVERFTRLLLSTFRTERQLEMAIEKCVIMRKNELALYYLLNNDQLAAAGTQRSDVDVRLNAFRACTLSANFDTEEARCLVKLTATNLIASNFVSDGIQLLSLIDQAFDACKYLISQGLWQRSLEYSKMGPQCDFVEIFMRYANHLATEAIGRRSLALLFYASLACWERCRKVMSAEGDDGKTTNIPLLEQIVKMAEETICEERK</sequence>
<dbReference type="Proteomes" id="UP000050741">
    <property type="component" value="Unassembled WGS sequence"/>
</dbReference>
<organism evidence="3 4">
    <name type="scientific">Globodera pallida</name>
    <name type="common">Potato cyst nematode worm</name>
    <name type="synonym">Heterodera pallida</name>
    <dbReference type="NCBI Taxonomy" id="36090"/>
    <lineage>
        <taxon>Eukaryota</taxon>
        <taxon>Metazoa</taxon>
        <taxon>Ecdysozoa</taxon>
        <taxon>Nematoda</taxon>
        <taxon>Chromadorea</taxon>
        <taxon>Rhabditida</taxon>
        <taxon>Tylenchina</taxon>
        <taxon>Tylenchomorpha</taxon>
        <taxon>Tylenchoidea</taxon>
        <taxon>Heteroderidae</taxon>
        <taxon>Heteroderinae</taxon>
        <taxon>Globodera</taxon>
    </lineage>
</organism>
<reference evidence="4" key="3">
    <citation type="submission" date="2016-06" db="UniProtKB">
        <authorList>
            <consortium name="WormBaseParasite"/>
        </authorList>
    </citation>
    <scope>IDENTIFICATION</scope>
</reference>
<evidence type="ECO:0000259" key="1">
    <source>
        <dbReference type="Pfam" id="PF23751"/>
    </source>
</evidence>
<accession>A0A183BQA3</accession>
<name>A0A183BQA3_GLOPA</name>
<dbReference type="Pfam" id="PF23751">
    <property type="entry name" value="Beta-prop_WDR11_1st"/>
    <property type="match status" value="1"/>
</dbReference>
<dbReference type="Pfam" id="PF23752">
    <property type="entry name" value="Beta-prop_WDR11_2nd"/>
    <property type="match status" value="1"/>
</dbReference>
<proteinExistence type="predicted"/>
<protein>
    <submittedName>
        <fullName evidence="4">WD_REPEATS_REGION domain-containing protein</fullName>
    </submittedName>
</protein>
<dbReference type="InterPro" id="IPR057853">
    <property type="entry name" value="Beta-prop_WDR11_2nd"/>
</dbReference>
<evidence type="ECO:0000313" key="3">
    <source>
        <dbReference type="Proteomes" id="UP000050741"/>
    </source>
</evidence>
<dbReference type="InterPro" id="IPR036322">
    <property type="entry name" value="WD40_repeat_dom_sf"/>
</dbReference>
<dbReference type="AlphaFoldDB" id="A0A183BQA3"/>
<reference evidence="3" key="1">
    <citation type="submission" date="2013-12" db="EMBL/GenBank/DDBJ databases">
        <authorList>
            <person name="Aslett M."/>
        </authorList>
    </citation>
    <scope>NUCLEOTIDE SEQUENCE [LARGE SCALE GENOMIC DNA]</scope>
    <source>
        <strain evidence="3">Lindley</strain>
    </source>
</reference>